<keyword evidence="14" id="KW-1185">Reference proteome</keyword>
<dbReference type="InterPro" id="IPR031327">
    <property type="entry name" value="MCM"/>
</dbReference>
<organism evidence="13">
    <name type="scientific">Notodromas monacha</name>
    <dbReference type="NCBI Taxonomy" id="399045"/>
    <lineage>
        <taxon>Eukaryota</taxon>
        <taxon>Metazoa</taxon>
        <taxon>Ecdysozoa</taxon>
        <taxon>Arthropoda</taxon>
        <taxon>Crustacea</taxon>
        <taxon>Oligostraca</taxon>
        <taxon>Ostracoda</taxon>
        <taxon>Podocopa</taxon>
        <taxon>Podocopida</taxon>
        <taxon>Cypridocopina</taxon>
        <taxon>Cypridoidea</taxon>
        <taxon>Cyprididae</taxon>
        <taxon>Notodromas</taxon>
    </lineage>
</organism>
<dbReference type="GO" id="GO:0003697">
    <property type="term" value="F:single-stranded DNA binding"/>
    <property type="evidence" value="ECO:0007669"/>
    <property type="project" value="TreeGrafter"/>
</dbReference>
<reference evidence="13" key="1">
    <citation type="submission" date="2020-11" db="EMBL/GenBank/DDBJ databases">
        <authorList>
            <person name="Tran Van P."/>
        </authorList>
    </citation>
    <scope>NUCLEOTIDE SEQUENCE</scope>
</reference>
<feature type="compositionally biased region" description="Low complexity" evidence="11">
    <location>
        <begin position="36"/>
        <end position="45"/>
    </location>
</feature>
<evidence type="ECO:0000256" key="3">
    <source>
        <dbReference type="ARBA" id="ARBA00012551"/>
    </source>
</evidence>
<proteinExistence type="inferred from homology"/>
<evidence type="ECO:0000256" key="5">
    <source>
        <dbReference type="ARBA" id="ARBA00022741"/>
    </source>
</evidence>
<evidence type="ECO:0000256" key="1">
    <source>
        <dbReference type="ARBA" id="ARBA00004123"/>
    </source>
</evidence>
<evidence type="ECO:0000256" key="9">
    <source>
        <dbReference type="ARBA" id="ARBA00023242"/>
    </source>
</evidence>
<comment type="subcellular location">
    <subcellularLocation>
        <location evidence="1">Nucleus</location>
    </subcellularLocation>
</comment>
<dbReference type="EMBL" id="CAJPEX010002062">
    <property type="protein sequence ID" value="CAG0920450.1"/>
    <property type="molecule type" value="Genomic_DNA"/>
</dbReference>
<sequence length="795" mass="86363">MSNKAYISSQSSHGSPAEGGGRGRGRGRGTRRPFFRARGSSRGMLGSSSVAVLADVILPTPEKPVPEPLDDPGPPKGCPFVGWTMYFLHGSFDGGIKPPASCVPVFVKYFKKRLEKYNVATIVAKQVFDVDLIDLCEDADVKKGLSYALYKSESFGDVVVRNWLLDGGERGVGEALSVLGIAMHHVVDHALRGGDDSLAVVPFLQPRIREHGPISPMRDLRTESYGKVVSVRGTIVRVGPTKLVCKRMVYKCDVCGKLFAYRGVLERVVGGSIKVVQPEKCPKFNSKSNNKNAVPAEEPCRSKQFSLCFESRGMLVVDGRTIQIQELMTDGEQRQSGRMPRIISVELERDLISECPAGDVVTVTGLVQVGEPDGTSGSEGGRTKHSLIINALYLGNDKEISMQRTNGCGVYFSDLDHMAFEELKREKNIFRLLVQSVCPAIFGHDIVKAALILALFGGCRKGGEFRDASGSAQESNSVPIRGDVHVLVVGDPGLGKSQLLKAAVDVAPRGVYICGNLSTSAGLTVSMSNGALEAGAVVLSDRGVCCIDEFDKMSKQHEALLEVMEQQTVSIAKAGVVCCVPARATILAAANPRGGHYNAAKTVAENLRLIMPARLRPDPGENLDPVPHQILRKYVAFARANVRPTLTQEARDVLQTFYLELRKNQSSSSDSVPITTRQLESLIRLTEARAKLELREEATVEDALEVVELMKFSIVQTRSVHGSGMSKSTKLKRLLSILESEAESNGSNLFSEKLLHQLIKRSSDVNPSAAIESLNTQGFLLMMGNRMYKLLSSSF</sequence>
<dbReference type="SMART" id="SM00350">
    <property type="entry name" value="MCM"/>
    <property type="match status" value="1"/>
</dbReference>
<keyword evidence="9" id="KW-0539">Nucleus</keyword>
<dbReference type="CDD" id="cd22247">
    <property type="entry name" value="MCM8_WHD"/>
    <property type="match status" value="1"/>
</dbReference>
<dbReference type="GO" id="GO:0042555">
    <property type="term" value="C:MCM complex"/>
    <property type="evidence" value="ECO:0007669"/>
    <property type="project" value="TreeGrafter"/>
</dbReference>
<keyword evidence="6" id="KW-0378">Hydrolase</keyword>
<dbReference type="InterPro" id="IPR001208">
    <property type="entry name" value="MCM_dom"/>
</dbReference>
<evidence type="ECO:0000256" key="4">
    <source>
        <dbReference type="ARBA" id="ARBA00022705"/>
    </source>
</evidence>
<protein>
    <recommendedName>
        <fullName evidence="3">DNA helicase</fullName>
        <ecNumber evidence="3">3.6.4.12</ecNumber>
    </recommendedName>
</protein>
<dbReference type="SUPFAM" id="SSF50249">
    <property type="entry name" value="Nucleic acid-binding proteins"/>
    <property type="match status" value="1"/>
</dbReference>
<dbReference type="AlphaFoldDB" id="A0A7R9BTK3"/>
<dbReference type="InterPro" id="IPR041562">
    <property type="entry name" value="MCM_lid"/>
</dbReference>
<gene>
    <name evidence="13" type="ORF">NMOB1V02_LOCUS7958</name>
</gene>
<evidence type="ECO:0000256" key="11">
    <source>
        <dbReference type="SAM" id="MobiDB-lite"/>
    </source>
</evidence>
<dbReference type="GO" id="GO:0005634">
    <property type="term" value="C:nucleus"/>
    <property type="evidence" value="ECO:0007669"/>
    <property type="project" value="UniProtKB-SubCell"/>
</dbReference>
<feature type="domain" description="MCM C-terminal AAA(+) ATPase" evidence="12">
    <location>
        <begin position="429"/>
        <end position="618"/>
    </location>
</feature>
<dbReference type="Proteomes" id="UP000678499">
    <property type="component" value="Unassembled WGS sequence"/>
</dbReference>
<dbReference type="EMBL" id="OA884099">
    <property type="protein sequence ID" value="CAD7280298.1"/>
    <property type="molecule type" value="Genomic_DNA"/>
</dbReference>
<dbReference type="GO" id="GO:0006260">
    <property type="term" value="P:DNA replication"/>
    <property type="evidence" value="ECO:0007669"/>
    <property type="project" value="InterPro"/>
</dbReference>
<keyword evidence="4" id="KW-0235">DNA replication</keyword>
<keyword evidence="6" id="KW-0347">Helicase</keyword>
<dbReference type="Pfam" id="PF25051">
    <property type="entry name" value="WHD_MCM8"/>
    <property type="match status" value="1"/>
</dbReference>
<dbReference type="PANTHER" id="PTHR11630">
    <property type="entry name" value="DNA REPLICATION LICENSING FACTOR MCM FAMILY MEMBER"/>
    <property type="match status" value="1"/>
</dbReference>
<feature type="compositionally biased region" description="Polar residues" evidence="11">
    <location>
        <begin position="1"/>
        <end position="14"/>
    </location>
</feature>
<dbReference type="Pfam" id="PF17855">
    <property type="entry name" value="MCM_lid"/>
    <property type="match status" value="1"/>
</dbReference>
<evidence type="ECO:0000313" key="13">
    <source>
        <dbReference type="EMBL" id="CAD7280298.1"/>
    </source>
</evidence>
<dbReference type="OrthoDB" id="422555at2759"/>
<evidence type="ECO:0000256" key="6">
    <source>
        <dbReference type="ARBA" id="ARBA00022806"/>
    </source>
</evidence>
<keyword evidence="5 10" id="KW-0547">Nucleotide-binding</keyword>
<dbReference type="Gene3D" id="2.20.28.10">
    <property type="match status" value="1"/>
</dbReference>
<comment type="similarity">
    <text evidence="2 10">Belongs to the MCM family.</text>
</comment>
<accession>A0A7R9BTK3</accession>
<dbReference type="InterPro" id="IPR018525">
    <property type="entry name" value="MCM_CS"/>
</dbReference>
<name>A0A7R9BTK3_9CRUS</name>
<dbReference type="Pfam" id="PF17207">
    <property type="entry name" value="MCM_OB"/>
    <property type="match status" value="1"/>
</dbReference>
<dbReference type="GO" id="GO:0006310">
    <property type="term" value="P:DNA recombination"/>
    <property type="evidence" value="ECO:0007669"/>
    <property type="project" value="UniProtKB-ARBA"/>
</dbReference>
<dbReference type="Pfam" id="PF00493">
    <property type="entry name" value="MCM"/>
    <property type="match status" value="1"/>
</dbReference>
<evidence type="ECO:0000256" key="8">
    <source>
        <dbReference type="ARBA" id="ARBA00023125"/>
    </source>
</evidence>
<dbReference type="EC" id="3.6.4.12" evidence="3"/>
<evidence type="ECO:0000259" key="12">
    <source>
        <dbReference type="PROSITE" id="PS50051"/>
    </source>
</evidence>
<evidence type="ECO:0000256" key="7">
    <source>
        <dbReference type="ARBA" id="ARBA00022840"/>
    </source>
</evidence>
<dbReference type="InterPro" id="IPR056875">
    <property type="entry name" value="MCM8/REC_WHD"/>
</dbReference>
<dbReference type="PROSITE" id="PS50051">
    <property type="entry name" value="MCM_2"/>
    <property type="match status" value="1"/>
</dbReference>
<dbReference type="InterPro" id="IPR033762">
    <property type="entry name" value="MCM_OB"/>
</dbReference>
<evidence type="ECO:0000256" key="2">
    <source>
        <dbReference type="ARBA" id="ARBA00008010"/>
    </source>
</evidence>
<dbReference type="InterPro" id="IPR027417">
    <property type="entry name" value="P-loop_NTPase"/>
</dbReference>
<dbReference type="PROSITE" id="PS00847">
    <property type="entry name" value="MCM_1"/>
    <property type="match status" value="1"/>
</dbReference>
<feature type="region of interest" description="Disordered" evidence="11">
    <location>
        <begin position="1"/>
        <end position="45"/>
    </location>
</feature>
<dbReference type="PANTHER" id="PTHR11630:SF47">
    <property type="entry name" value="DNA HELICASE MCM8"/>
    <property type="match status" value="1"/>
</dbReference>
<feature type="compositionally biased region" description="Basic residues" evidence="11">
    <location>
        <begin position="23"/>
        <end position="35"/>
    </location>
</feature>
<dbReference type="SUPFAM" id="SSF52540">
    <property type="entry name" value="P-loop containing nucleoside triphosphate hydrolases"/>
    <property type="match status" value="1"/>
</dbReference>
<dbReference type="Gene3D" id="2.40.50.140">
    <property type="entry name" value="Nucleic acid-binding proteins"/>
    <property type="match status" value="1"/>
</dbReference>
<keyword evidence="7 10" id="KW-0067">ATP-binding</keyword>
<keyword evidence="8 10" id="KW-0238">DNA-binding</keyword>
<dbReference type="GO" id="GO:0017116">
    <property type="term" value="F:single-stranded DNA helicase activity"/>
    <property type="evidence" value="ECO:0007669"/>
    <property type="project" value="TreeGrafter"/>
</dbReference>
<dbReference type="GO" id="GO:0005524">
    <property type="term" value="F:ATP binding"/>
    <property type="evidence" value="ECO:0007669"/>
    <property type="project" value="UniProtKB-KW"/>
</dbReference>
<dbReference type="Gene3D" id="3.40.50.300">
    <property type="entry name" value="P-loop containing nucleotide triphosphate hydrolases"/>
    <property type="match status" value="2"/>
</dbReference>
<dbReference type="InterPro" id="IPR012340">
    <property type="entry name" value="NA-bd_OB-fold"/>
</dbReference>
<evidence type="ECO:0000256" key="10">
    <source>
        <dbReference type="RuleBase" id="RU004070"/>
    </source>
</evidence>
<evidence type="ECO:0000313" key="14">
    <source>
        <dbReference type="Proteomes" id="UP000678499"/>
    </source>
</evidence>
<dbReference type="PRINTS" id="PR01657">
    <property type="entry name" value="MCMFAMILY"/>
</dbReference>